<evidence type="ECO:0000256" key="1">
    <source>
        <dbReference type="SAM" id="Phobius"/>
    </source>
</evidence>
<keyword evidence="4" id="KW-1185">Reference proteome</keyword>
<name>A0AAP5I9Z9_9CYAN</name>
<dbReference type="Proteomes" id="UP000667802">
    <property type="component" value="Unassembled WGS sequence"/>
</dbReference>
<proteinExistence type="predicted"/>
<feature type="transmembrane region" description="Helical" evidence="1">
    <location>
        <begin position="40"/>
        <end position="58"/>
    </location>
</feature>
<dbReference type="RefSeq" id="WP_208348845.1">
    <property type="nucleotide sequence ID" value="NZ_JAALHA020000014.1"/>
</dbReference>
<sequence>MPQWLYDLAIVSLVTAGICFLIIAIDIFTKNPQNMWIMQVVWPVTALWSGPLGLYGYYKVGRLSAKQRVQRAKEQGEKPPNKKKPFWQSVAVGATHCGSGCTLGDICAEWFVFFVPFAIFGSHVAGTWLLDYILAFMLGIAFQYFTIQPMRGLSMIDGLKAAVKADTLSLTAWQIGMYGWMAIALFILFSPETLRPNNPVFWFMMQIGMVCGFLTSYPVNWWLLNQNIKELM</sequence>
<keyword evidence="1" id="KW-0472">Membrane</keyword>
<evidence type="ECO:0000259" key="2">
    <source>
        <dbReference type="Pfam" id="PF14342"/>
    </source>
</evidence>
<feature type="transmembrane region" description="Helical" evidence="1">
    <location>
        <begin position="129"/>
        <end position="147"/>
    </location>
</feature>
<protein>
    <submittedName>
        <fullName evidence="3">DUF4396 domain-containing protein</fullName>
    </submittedName>
</protein>
<dbReference type="AlphaFoldDB" id="A0AAP5I9Z9"/>
<comment type="caution">
    <text evidence="3">The sequence shown here is derived from an EMBL/GenBank/DDBJ whole genome shotgun (WGS) entry which is preliminary data.</text>
</comment>
<organism evidence="3 4">
    <name type="scientific">Aetokthonos hydrillicola Thurmond2011</name>
    <dbReference type="NCBI Taxonomy" id="2712845"/>
    <lineage>
        <taxon>Bacteria</taxon>
        <taxon>Bacillati</taxon>
        <taxon>Cyanobacteriota</taxon>
        <taxon>Cyanophyceae</taxon>
        <taxon>Nostocales</taxon>
        <taxon>Hapalosiphonaceae</taxon>
        <taxon>Aetokthonos</taxon>
    </lineage>
</organism>
<keyword evidence="1" id="KW-1133">Transmembrane helix</keyword>
<evidence type="ECO:0000313" key="3">
    <source>
        <dbReference type="EMBL" id="MDR9897697.1"/>
    </source>
</evidence>
<reference evidence="4" key="1">
    <citation type="journal article" date="2021" name="Science">
        <title>Hunting the eagle killer: A cyanobacterial neurotoxin causes vacuolar myelinopathy.</title>
        <authorList>
            <person name="Breinlinger S."/>
            <person name="Phillips T.J."/>
            <person name="Haram B.N."/>
            <person name="Mares J."/>
            <person name="Martinez Yerena J.A."/>
            <person name="Hrouzek P."/>
            <person name="Sobotka R."/>
            <person name="Henderson W.M."/>
            <person name="Schmieder P."/>
            <person name="Williams S.M."/>
            <person name="Lauderdale J.D."/>
            <person name="Wilde H.D."/>
            <person name="Gerrin W."/>
            <person name="Kust A."/>
            <person name="Washington J.W."/>
            <person name="Wagner C."/>
            <person name="Geier B."/>
            <person name="Liebeke M."/>
            <person name="Enke H."/>
            <person name="Niedermeyer T.H.J."/>
            <person name="Wilde S.B."/>
        </authorList>
    </citation>
    <scope>NUCLEOTIDE SEQUENCE [LARGE SCALE GENOMIC DNA]</scope>
    <source>
        <strain evidence="4">Thurmond2011</strain>
    </source>
</reference>
<feature type="transmembrane region" description="Helical" evidence="1">
    <location>
        <begin position="201"/>
        <end position="224"/>
    </location>
</feature>
<evidence type="ECO:0000313" key="4">
    <source>
        <dbReference type="Proteomes" id="UP000667802"/>
    </source>
</evidence>
<accession>A0AAP5I9Z9</accession>
<gene>
    <name evidence="3" type="ORF">G7B40_024465</name>
</gene>
<feature type="transmembrane region" description="Helical" evidence="1">
    <location>
        <begin position="6"/>
        <end position="28"/>
    </location>
</feature>
<dbReference type="InterPro" id="IPR025509">
    <property type="entry name" value="DUF4396"/>
</dbReference>
<keyword evidence="1" id="KW-0812">Transmembrane</keyword>
<feature type="domain" description="DUF4396" evidence="2">
    <location>
        <begin position="87"/>
        <end position="229"/>
    </location>
</feature>
<dbReference type="Pfam" id="PF14342">
    <property type="entry name" value="DUF4396"/>
    <property type="match status" value="1"/>
</dbReference>
<dbReference type="EMBL" id="JAALHA020000014">
    <property type="protein sequence ID" value="MDR9897697.1"/>
    <property type="molecule type" value="Genomic_DNA"/>
</dbReference>
<feature type="transmembrane region" description="Helical" evidence="1">
    <location>
        <begin position="168"/>
        <end position="189"/>
    </location>
</feature>